<dbReference type="RefSeq" id="WP_150009384.1">
    <property type="nucleotide sequence ID" value="NZ_VWSG01000001.1"/>
</dbReference>
<accession>A0A5M6CSC8</accession>
<keyword evidence="3" id="KW-1003">Cell membrane</keyword>
<evidence type="ECO:0000256" key="4">
    <source>
        <dbReference type="ARBA" id="ARBA00022692"/>
    </source>
</evidence>
<reference evidence="10 11" key="1">
    <citation type="submission" date="2019-09" db="EMBL/GenBank/DDBJ databases">
        <title>Genome sequence and assembly of Flavobacterium sp.</title>
        <authorList>
            <person name="Chhetri G."/>
        </authorList>
    </citation>
    <scope>NUCLEOTIDE SEQUENCE [LARGE SCALE GENOMIC DNA]</scope>
    <source>
        <strain evidence="10 11">SNL9</strain>
    </source>
</reference>
<dbReference type="Pfam" id="PF05552">
    <property type="entry name" value="MS_channel_1st_1"/>
    <property type="match status" value="1"/>
</dbReference>
<evidence type="ECO:0000256" key="6">
    <source>
        <dbReference type="ARBA" id="ARBA00023136"/>
    </source>
</evidence>
<comment type="subcellular location">
    <subcellularLocation>
        <location evidence="1">Cell membrane</location>
        <topology evidence="1">Multi-pass membrane protein</topology>
    </subcellularLocation>
</comment>
<evidence type="ECO:0000313" key="11">
    <source>
        <dbReference type="Proteomes" id="UP000325141"/>
    </source>
</evidence>
<evidence type="ECO:0000259" key="9">
    <source>
        <dbReference type="Pfam" id="PF21082"/>
    </source>
</evidence>
<keyword evidence="5 7" id="KW-1133">Transmembrane helix</keyword>
<name>A0A5M6CSC8_9FLAO</name>
<dbReference type="InterPro" id="IPR011066">
    <property type="entry name" value="MscS_channel_C_sf"/>
</dbReference>
<comment type="similarity">
    <text evidence="2">Belongs to the MscS (TC 1.A.23) family.</text>
</comment>
<dbReference type="AlphaFoldDB" id="A0A5M6CSC8"/>
<dbReference type="InterPro" id="IPR049278">
    <property type="entry name" value="MS_channel_C"/>
</dbReference>
<gene>
    <name evidence="10" type="ORF">F0460_00630</name>
</gene>
<dbReference type="PANTHER" id="PTHR30221:SF1">
    <property type="entry name" value="SMALL-CONDUCTANCE MECHANOSENSITIVE CHANNEL"/>
    <property type="match status" value="1"/>
</dbReference>
<evidence type="ECO:0000256" key="1">
    <source>
        <dbReference type="ARBA" id="ARBA00004651"/>
    </source>
</evidence>
<evidence type="ECO:0000313" key="10">
    <source>
        <dbReference type="EMBL" id="KAA5538141.1"/>
    </source>
</evidence>
<evidence type="ECO:0000259" key="8">
    <source>
        <dbReference type="Pfam" id="PF00924"/>
    </source>
</evidence>
<dbReference type="InterPro" id="IPR011014">
    <property type="entry name" value="MscS_channel_TM-2"/>
</dbReference>
<dbReference type="Pfam" id="PF21082">
    <property type="entry name" value="MS_channel_3rd"/>
    <property type="match status" value="1"/>
</dbReference>
<evidence type="ECO:0000256" key="7">
    <source>
        <dbReference type="SAM" id="Phobius"/>
    </source>
</evidence>
<dbReference type="InterPro" id="IPR045275">
    <property type="entry name" value="MscS_archaea/bacteria_type"/>
</dbReference>
<keyword evidence="6 7" id="KW-0472">Membrane</keyword>
<dbReference type="InterPro" id="IPR006685">
    <property type="entry name" value="MscS_channel_2nd"/>
</dbReference>
<keyword evidence="11" id="KW-1185">Reference proteome</keyword>
<dbReference type="InterPro" id="IPR023408">
    <property type="entry name" value="MscS_beta-dom_sf"/>
</dbReference>
<dbReference type="Gene3D" id="2.30.30.60">
    <property type="match status" value="1"/>
</dbReference>
<dbReference type="InterPro" id="IPR010920">
    <property type="entry name" value="LSM_dom_sf"/>
</dbReference>
<dbReference type="Gene3D" id="1.10.287.1260">
    <property type="match status" value="1"/>
</dbReference>
<evidence type="ECO:0000256" key="2">
    <source>
        <dbReference type="ARBA" id="ARBA00008017"/>
    </source>
</evidence>
<dbReference type="SUPFAM" id="SSF50182">
    <property type="entry name" value="Sm-like ribonucleoproteins"/>
    <property type="match status" value="1"/>
</dbReference>
<feature type="transmembrane region" description="Helical" evidence="7">
    <location>
        <begin position="95"/>
        <end position="113"/>
    </location>
</feature>
<evidence type="ECO:0000256" key="3">
    <source>
        <dbReference type="ARBA" id="ARBA00022475"/>
    </source>
</evidence>
<dbReference type="EMBL" id="VWSG01000001">
    <property type="protein sequence ID" value="KAA5538141.1"/>
    <property type="molecule type" value="Genomic_DNA"/>
</dbReference>
<dbReference type="Gene3D" id="3.30.70.100">
    <property type="match status" value="1"/>
</dbReference>
<dbReference type="PANTHER" id="PTHR30221">
    <property type="entry name" value="SMALL-CONDUCTANCE MECHANOSENSITIVE CHANNEL"/>
    <property type="match status" value="1"/>
</dbReference>
<organism evidence="10 11">
    <name type="scientific">Paenimyroides baculatum</name>
    <dbReference type="NCBI Taxonomy" id="2608000"/>
    <lineage>
        <taxon>Bacteria</taxon>
        <taxon>Pseudomonadati</taxon>
        <taxon>Bacteroidota</taxon>
        <taxon>Flavobacteriia</taxon>
        <taxon>Flavobacteriales</taxon>
        <taxon>Flavobacteriaceae</taxon>
        <taxon>Paenimyroides</taxon>
    </lineage>
</organism>
<dbReference type="SUPFAM" id="SSF82689">
    <property type="entry name" value="Mechanosensitive channel protein MscS (YggB), C-terminal domain"/>
    <property type="match status" value="1"/>
</dbReference>
<protein>
    <submittedName>
        <fullName evidence="10">Mechanosensitive ion channel</fullName>
    </submittedName>
</protein>
<proteinExistence type="inferred from homology"/>
<feature type="transmembrane region" description="Helical" evidence="7">
    <location>
        <begin position="50"/>
        <end position="75"/>
    </location>
</feature>
<sequence>MKKDSLVTVTKEVPSLAKEKEELINAVNPENMKEGISSVVTDVSTHMERFIAMLIDAIPAVVKAILFLIVGLFIIRTVLRIVKNRFEKRNVDMSLRGFLMSIIKFVLYALLILSVAGNLGFQTTAILGALSGLVLAAGLALQGSLSNFAGGVLILLFRPFEVGDYIENSAGTDGTVEKIDLLYTTLNNAQGIKVFSPNGALANSVIRNFSKISKRRIEFALTVSYADNIQKVQQAIESKLVADSRVLQDPKPEIFVKELAASGVVLTVRAWATKTDFGSLNFEIQDEIKKTIYEGGFSNPFAASPIRVINETPEKK</sequence>
<keyword evidence="4 7" id="KW-0812">Transmembrane</keyword>
<dbReference type="Pfam" id="PF00924">
    <property type="entry name" value="MS_channel_2nd"/>
    <property type="match status" value="1"/>
</dbReference>
<evidence type="ECO:0000256" key="5">
    <source>
        <dbReference type="ARBA" id="ARBA00022989"/>
    </source>
</evidence>
<comment type="caution">
    <text evidence="10">The sequence shown here is derived from an EMBL/GenBank/DDBJ whole genome shotgun (WGS) entry which is preliminary data.</text>
</comment>
<dbReference type="InterPro" id="IPR008910">
    <property type="entry name" value="MSC_TM_helix"/>
</dbReference>
<dbReference type="GO" id="GO:0008381">
    <property type="term" value="F:mechanosensitive monoatomic ion channel activity"/>
    <property type="evidence" value="ECO:0007669"/>
    <property type="project" value="InterPro"/>
</dbReference>
<feature type="domain" description="Mechanosensitive ion channel MscS C-terminal" evidence="9">
    <location>
        <begin position="217"/>
        <end position="290"/>
    </location>
</feature>
<dbReference type="GO" id="GO:0005886">
    <property type="term" value="C:plasma membrane"/>
    <property type="evidence" value="ECO:0007669"/>
    <property type="project" value="UniProtKB-SubCell"/>
</dbReference>
<dbReference type="Proteomes" id="UP000325141">
    <property type="component" value="Unassembled WGS sequence"/>
</dbReference>
<feature type="domain" description="Mechanosensitive ion channel MscS" evidence="8">
    <location>
        <begin position="144"/>
        <end position="211"/>
    </location>
</feature>
<dbReference type="SUPFAM" id="SSF82861">
    <property type="entry name" value="Mechanosensitive channel protein MscS (YggB), transmembrane region"/>
    <property type="match status" value="1"/>
</dbReference>